<evidence type="ECO:0008006" key="4">
    <source>
        <dbReference type="Google" id="ProtNLM"/>
    </source>
</evidence>
<evidence type="ECO:0000256" key="1">
    <source>
        <dbReference type="SAM" id="SignalP"/>
    </source>
</evidence>
<feature type="chain" id="PRO_5020027993" description="Secreted protein" evidence="1">
    <location>
        <begin position="30"/>
        <end position="100"/>
    </location>
</feature>
<keyword evidence="3" id="KW-1185">Reference proteome</keyword>
<reference evidence="2 3" key="1">
    <citation type="journal article" date="2019" name="Commun. Biol.">
        <title>The bagworm genome reveals a unique fibroin gene that provides high tensile strength.</title>
        <authorList>
            <person name="Kono N."/>
            <person name="Nakamura H."/>
            <person name="Ohtoshi R."/>
            <person name="Tomita M."/>
            <person name="Numata K."/>
            <person name="Arakawa K."/>
        </authorList>
    </citation>
    <scope>NUCLEOTIDE SEQUENCE [LARGE SCALE GENOMIC DNA]</scope>
</reference>
<dbReference type="EMBL" id="BGZK01000659">
    <property type="protein sequence ID" value="GBP54998.1"/>
    <property type="molecule type" value="Genomic_DNA"/>
</dbReference>
<accession>A0A4C1WUA0</accession>
<comment type="caution">
    <text evidence="2">The sequence shown here is derived from an EMBL/GenBank/DDBJ whole genome shotgun (WGS) entry which is preliminary data.</text>
</comment>
<dbReference type="AlphaFoldDB" id="A0A4C1WUA0"/>
<organism evidence="2 3">
    <name type="scientific">Eumeta variegata</name>
    <name type="common">Bagworm moth</name>
    <name type="synonym">Eumeta japonica</name>
    <dbReference type="NCBI Taxonomy" id="151549"/>
    <lineage>
        <taxon>Eukaryota</taxon>
        <taxon>Metazoa</taxon>
        <taxon>Ecdysozoa</taxon>
        <taxon>Arthropoda</taxon>
        <taxon>Hexapoda</taxon>
        <taxon>Insecta</taxon>
        <taxon>Pterygota</taxon>
        <taxon>Neoptera</taxon>
        <taxon>Endopterygota</taxon>
        <taxon>Lepidoptera</taxon>
        <taxon>Glossata</taxon>
        <taxon>Ditrysia</taxon>
        <taxon>Tineoidea</taxon>
        <taxon>Psychidae</taxon>
        <taxon>Oiketicinae</taxon>
        <taxon>Eumeta</taxon>
    </lineage>
</organism>
<dbReference type="Proteomes" id="UP000299102">
    <property type="component" value="Unassembled WGS sequence"/>
</dbReference>
<evidence type="ECO:0000313" key="3">
    <source>
        <dbReference type="Proteomes" id="UP000299102"/>
    </source>
</evidence>
<proteinExistence type="predicted"/>
<sequence>MAARRCARFRVKLESAVIVLVTTSAAGYGARGAGRRGTATIAGWEGRPVIETQHCASMQSRLAGEADATGADRYSICDMSAARARCYSVKVEILDTFLER</sequence>
<gene>
    <name evidence="2" type="ORF">EVAR_34472_1</name>
</gene>
<protein>
    <recommendedName>
        <fullName evidence="4">Secreted protein</fullName>
    </recommendedName>
</protein>
<feature type="signal peptide" evidence="1">
    <location>
        <begin position="1"/>
        <end position="29"/>
    </location>
</feature>
<keyword evidence="1" id="KW-0732">Signal</keyword>
<name>A0A4C1WUA0_EUMVA</name>
<evidence type="ECO:0000313" key="2">
    <source>
        <dbReference type="EMBL" id="GBP54998.1"/>
    </source>
</evidence>